<keyword evidence="5" id="KW-0800">Toxin</keyword>
<dbReference type="SMART" id="SM00454">
    <property type="entry name" value="SAM"/>
    <property type="match status" value="1"/>
</dbReference>
<dbReference type="GO" id="GO:0044231">
    <property type="term" value="C:host cell presynaptic membrane"/>
    <property type="evidence" value="ECO:0007669"/>
    <property type="project" value="UniProtKB-KW"/>
</dbReference>
<keyword evidence="2" id="KW-0268">Exocytosis</keyword>
<feature type="region of interest" description="Disordered" evidence="9">
    <location>
        <begin position="479"/>
        <end position="506"/>
    </location>
</feature>
<dbReference type="InterPro" id="IPR001660">
    <property type="entry name" value="SAM"/>
</dbReference>
<keyword evidence="7" id="KW-0472">Membrane</keyword>
<keyword evidence="3" id="KW-1052">Target cell membrane</keyword>
<feature type="domain" description="SAM" evidence="10">
    <location>
        <begin position="576"/>
        <end position="630"/>
    </location>
</feature>
<keyword evidence="4" id="KW-0677">Repeat</keyword>
<evidence type="ECO:0000313" key="11">
    <source>
        <dbReference type="EnsemblMetazoa" id="tetur03g05180.1"/>
    </source>
</evidence>
<dbReference type="Gene3D" id="1.10.150.50">
    <property type="entry name" value="Transcription Factor, Ets-1"/>
    <property type="match status" value="1"/>
</dbReference>
<keyword evidence="5" id="KW-0528">Neurotoxin</keyword>
<dbReference type="Pfam" id="PF00536">
    <property type="entry name" value="SAM_1"/>
    <property type="match status" value="1"/>
</dbReference>
<reference evidence="11" key="2">
    <citation type="submission" date="2015-06" db="UniProtKB">
        <authorList>
            <consortium name="EnsemblMetazoa"/>
        </authorList>
    </citation>
    <scope>IDENTIFICATION</scope>
</reference>
<reference evidence="12" key="1">
    <citation type="submission" date="2011-08" db="EMBL/GenBank/DDBJ databases">
        <authorList>
            <person name="Rombauts S."/>
        </authorList>
    </citation>
    <scope>NUCLEOTIDE SEQUENCE</scope>
    <source>
        <strain evidence="12">London</strain>
    </source>
</reference>
<dbReference type="PROSITE" id="PS50297">
    <property type="entry name" value="ANK_REP_REGION"/>
    <property type="match status" value="2"/>
</dbReference>
<keyword evidence="6 8" id="KW-0040">ANK repeat</keyword>
<sequence length="650" mass="70447">MSNNIEKDKYHRAARDGFQDILKEATRKDCNNPDEDGLTPTLWAAYYGHLDVLRLLIGRGGDPDKCDFTGNTALHWSSSNGHINCVSFLVNFGANLWSLNNDFHTAKDCAAVHQKSEILDFLDTTMAKQSALNPKLVQKQKEKAITEAEKRIKAFDKIAKKAHKKAEKEEKSMEKFRKKLLEPISSLPCSLRRDTNTANTGSTYTSHVTPTGVAVVNGSLSSAPKFSDIVNNGTMTNKSRGFGGVSRKVLLRKQQSDSISTACSGDYKSRSGSEPGLKELLLANGKKSIRSLTGLRRGDDVLYVRKYDVINNKINSERSNSSHHIYASIPCKESDSLSLSNGYLDSALRDLFGSSCDDSSTYCHPRTSDRSFSSSTGFLGFKNNLHRTVSEPDFLSHMADSGLGDEMISCNTIQESSIFERPGFGSVSFRHSLLSASSLLTPYTDTKKSSSINREDQETADSTDNSAKHYHSLEALRAAQSNGEDKPANGSNITANGTGSDSIGSAGSLAQRNATLSVMSGTTGGWDEDGNTLIGDSASSASINNKQRGGGKGGPTIENGSKSVGDNADDPSLLTPTTPPVVLFLAAQGMLEYTEVFQKEKIDLEALALLNENDLKSLGLPLGPRRKLMLAIERRKTTLKEPGLITDTIL</sequence>
<evidence type="ECO:0000313" key="12">
    <source>
        <dbReference type="Proteomes" id="UP000015104"/>
    </source>
</evidence>
<dbReference type="Pfam" id="PF12796">
    <property type="entry name" value="Ank_2"/>
    <property type="match status" value="1"/>
</dbReference>
<feature type="compositionally biased region" description="Basic and acidic residues" evidence="9">
    <location>
        <begin position="445"/>
        <end position="457"/>
    </location>
</feature>
<evidence type="ECO:0000256" key="1">
    <source>
        <dbReference type="ARBA" id="ARBA00004175"/>
    </source>
</evidence>
<dbReference type="InterPro" id="IPR036770">
    <property type="entry name" value="Ankyrin_rpt-contain_sf"/>
</dbReference>
<feature type="repeat" description="ANK" evidence="8">
    <location>
        <begin position="69"/>
        <end position="101"/>
    </location>
</feature>
<dbReference type="InterPro" id="IPR002110">
    <property type="entry name" value="Ankyrin_rpt"/>
</dbReference>
<evidence type="ECO:0000256" key="7">
    <source>
        <dbReference type="ARBA" id="ARBA00023298"/>
    </source>
</evidence>
<keyword evidence="5" id="KW-0638">Presynaptic neurotoxin</keyword>
<dbReference type="HOGENOM" id="CLU_028071_0_0_1"/>
<dbReference type="PROSITE" id="PS50105">
    <property type="entry name" value="SAM_DOMAIN"/>
    <property type="match status" value="1"/>
</dbReference>
<dbReference type="SUPFAM" id="SSF48403">
    <property type="entry name" value="Ankyrin repeat"/>
    <property type="match status" value="1"/>
</dbReference>
<dbReference type="GO" id="GO:0044218">
    <property type="term" value="C:other organism cell membrane"/>
    <property type="evidence" value="ECO:0007669"/>
    <property type="project" value="UniProtKB-KW"/>
</dbReference>
<evidence type="ECO:0000256" key="6">
    <source>
        <dbReference type="ARBA" id="ARBA00023043"/>
    </source>
</evidence>
<dbReference type="SUPFAM" id="SSF47769">
    <property type="entry name" value="SAM/Pointed domain"/>
    <property type="match status" value="1"/>
</dbReference>
<feature type="repeat" description="ANK" evidence="8">
    <location>
        <begin position="36"/>
        <end position="68"/>
    </location>
</feature>
<dbReference type="InterPro" id="IPR013761">
    <property type="entry name" value="SAM/pointed_sf"/>
</dbReference>
<dbReference type="InterPro" id="IPR050776">
    <property type="entry name" value="Ank_Repeat/CDKN_Inhibitor"/>
</dbReference>
<comment type="subcellular location">
    <subcellularLocation>
        <location evidence="1">Target cell membrane</location>
    </subcellularLocation>
</comment>
<evidence type="ECO:0000256" key="4">
    <source>
        <dbReference type="ARBA" id="ARBA00022737"/>
    </source>
</evidence>
<evidence type="ECO:0000256" key="2">
    <source>
        <dbReference type="ARBA" id="ARBA00022483"/>
    </source>
</evidence>
<dbReference type="GO" id="GO:0006887">
    <property type="term" value="P:exocytosis"/>
    <property type="evidence" value="ECO:0007669"/>
    <property type="project" value="UniProtKB-KW"/>
</dbReference>
<dbReference type="PANTHER" id="PTHR24201:SF15">
    <property type="entry name" value="ANKYRIN REPEAT DOMAIN-CONTAINING PROTEIN 66"/>
    <property type="match status" value="1"/>
</dbReference>
<evidence type="ECO:0000256" key="3">
    <source>
        <dbReference type="ARBA" id="ARBA00022537"/>
    </source>
</evidence>
<accession>T1JZT5</accession>
<dbReference type="Proteomes" id="UP000015104">
    <property type="component" value="Unassembled WGS sequence"/>
</dbReference>
<dbReference type="PANTHER" id="PTHR24201">
    <property type="entry name" value="ANK_REP_REGION DOMAIN-CONTAINING PROTEIN"/>
    <property type="match status" value="1"/>
</dbReference>
<evidence type="ECO:0000256" key="8">
    <source>
        <dbReference type="PROSITE-ProRule" id="PRU00023"/>
    </source>
</evidence>
<evidence type="ECO:0000256" key="9">
    <source>
        <dbReference type="SAM" id="MobiDB-lite"/>
    </source>
</evidence>
<keyword evidence="7" id="KW-1053">Target membrane</keyword>
<dbReference type="eggNOG" id="KOG0504">
    <property type="taxonomic scope" value="Eukaryota"/>
</dbReference>
<feature type="compositionally biased region" description="Polar residues" evidence="9">
    <location>
        <begin position="489"/>
        <end position="506"/>
    </location>
</feature>
<feature type="region of interest" description="Disordered" evidence="9">
    <location>
        <begin position="520"/>
        <end position="574"/>
    </location>
</feature>
<dbReference type="PROSITE" id="PS50088">
    <property type="entry name" value="ANK_REPEAT"/>
    <property type="match status" value="2"/>
</dbReference>
<keyword evidence="12" id="KW-1185">Reference proteome</keyword>
<evidence type="ECO:0000259" key="10">
    <source>
        <dbReference type="PROSITE" id="PS50105"/>
    </source>
</evidence>
<organism evidence="11 12">
    <name type="scientific">Tetranychus urticae</name>
    <name type="common">Two-spotted spider mite</name>
    <dbReference type="NCBI Taxonomy" id="32264"/>
    <lineage>
        <taxon>Eukaryota</taxon>
        <taxon>Metazoa</taxon>
        <taxon>Ecdysozoa</taxon>
        <taxon>Arthropoda</taxon>
        <taxon>Chelicerata</taxon>
        <taxon>Arachnida</taxon>
        <taxon>Acari</taxon>
        <taxon>Acariformes</taxon>
        <taxon>Trombidiformes</taxon>
        <taxon>Prostigmata</taxon>
        <taxon>Eleutherengona</taxon>
        <taxon>Raphignathae</taxon>
        <taxon>Tetranychoidea</taxon>
        <taxon>Tetranychidae</taxon>
        <taxon>Tetranychus</taxon>
    </lineage>
</organism>
<name>T1JZT5_TETUR</name>
<dbReference type="AlphaFoldDB" id="T1JZT5"/>
<evidence type="ECO:0000256" key="5">
    <source>
        <dbReference type="ARBA" id="ARBA00023028"/>
    </source>
</evidence>
<feature type="compositionally biased region" description="Polar residues" evidence="9">
    <location>
        <begin position="537"/>
        <end position="547"/>
    </location>
</feature>
<proteinExistence type="predicted"/>
<dbReference type="SMART" id="SM00248">
    <property type="entry name" value="ANK"/>
    <property type="match status" value="3"/>
</dbReference>
<dbReference type="EMBL" id="CAEY01001126">
    <property type="status" value="NOT_ANNOTATED_CDS"/>
    <property type="molecule type" value="Genomic_DNA"/>
</dbReference>
<feature type="region of interest" description="Disordered" evidence="9">
    <location>
        <begin position="445"/>
        <end position="466"/>
    </location>
</feature>
<dbReference type="EnsemblMetazoa" id="tetur03g05180.1">
    <property type="protein sequence ID" value="tetur03g05180.1"/>
    <property type="gene ID" value="tetur03g05180"/>
</dbReference>
<protein>
    <recommendedName>
        <fullName evidence="10">SAM domain-containing protein</fullName>
    </recommendedName>
</protein>
<dbReference type="STRING" id="32264.T1JZT5"/>
<dbReference type="Gene3D" id="1.25.40.20">
    <property type="entry name" value="Ankyrin repeat-containing domain"/>
    <property type="match status" value="1"/>
</dbReference>